<evidence type="ECO:0000256" key="11">
    <source>
        <dbReference type="SAM" id="MobiDB-lite"/>
    </source>
</evidence>
<reference evidence="14 15" key="1">
    <citation type="submission" date="2021-08" db="EMBL/GenBank/DDBJ databases">
        <title>Draft Genome Sequence of Phanerochaete sordida strain YK-624.</title>
        <authorList>
            <person name="Mori T."/>
            <person name="Dohra H."/>
            <person name="Suzuki T."/>
            <person name="Kawagishi H."/>
            <person name="Hirai H."/>
        </authorList>
    </citation>
    <scope>NUCLEOTIDE SEQUENCE [LARGE SCALE GENOMIC DNA]</scope>
    <source>
        <strain evidence="14 15">YK-624</strain>
    </source>
</reference>
<feature type="signal peptide" evidence="10">
    <location>
        <begin position="1"/>
        <end position="23"/>
    </location>
</feature>
<keyword evidence="12" id="KW-1133">Transmembrane helix</keyword>
<evidence type="ECO:0000256" key="7">
    <source>
        <dbReference type="ARBA" id="ARBA00023157"/>
    </source>
</evidence>
<dbReference type="SUPFAM" id="SSF51445">
    <property type="entry name" value="(Trans)glycosidases"/>
    <property type="match status" value="1"/>
</dbReference>
<sequence length="560" mass="57178">MRAASRLVALLSAAVALTTGVVAVSTVTRTGRYLYNADGSRFYIKGVAYQPQGSVTASSSNPFGEPDSFTDPLADSTGCTRDLPFLQQLGVNVIRAYSVDSTLNHDSCMSALSGAGIYTIIDLSLPVNGSIDRASPAWSTNLLDQYINTIDAFSKYDNVLAYNVGNEVITAANATNAAAFIKAAARDTKAYLASKNSPALVGYAAIDADDDWLVPLANYLSCDPSGGNSGATSLDLFGLNNYEWCGNSQPSVYNDKNGAFAGYNAAAYFSEYGNVACPPRLWTEAAALFSSPMTDIWSGGVAFSYFPAQSAAGQFGMVTINSDNTVSVSDDFNNLKTQYGQISPPNSPSASGTTTFPACPTQNSTWLATTTLPPTPNDAVCACLQGTFACEFSPPTSNTSAIVGPLLDTACGLLGQSGGNCDAIAADGSTGTYGPLSFCDPSTKLSYVIDQYYEATNRNAQSCSFGGNATVQQSAPSNSAAVAAAQSSCVASGGSATFVPSAPSTTAGSGGSSQTSGASGSGGNSGGQNNGALGGFGEHAMVGVIVSALFSVFGGLLVFA</sequence>
<dbReference type="InterPro" id="IPR004886">
    <property type="entry name" value="Glucanosyltransferase"/>
</dbReference>
<evidence type="ECO:0000256" key="6">
    <source>
        <dbReference type="ARBA" id="ARBA00023136"/>
    </source>
</evidence>
<dbReference type="Pfam" id="PF03198">
    <property type="entry name" value="Glyco_hydro_72"/>
    <property type="match status" value="1"/>
</dbReference>
<proteinExistence type="inferred from homology"/>
<feature type="transmembrane region" description="Helical" evidence="12">
    <location>
        <begin position="540"/>
        <end position="559"/>
    </location>
</feature>
<protein>
    <recommendedName>
        <fullName evidence="10">1,3-beta-glucanosyltransferase</fullName>
        <ecNumber evidence="10">2.4.1.-</ecNumber>
    </recommendedName>
</protein>
<dbReference type="InterPro" id="IPR017853">
    <property type="entry name" value="GH"/>
</dbReference>
<dbReference type="GO" id="GO:0005886">
    <property type="term" value="C:plasma membrane"/>
    <property type="evidence" value="ECO:0007669"/>
    <property type="project" value="UniProtKB-SubCell"/>
</dbReference>
<organism evidence="14 15">
    <name type="scientific">Phanerochaete sordida</name>
    <dbReference type="NCBI Taxonomy" id="48140"/>
    <lineage>
        <taxon>Eukaryota</taxon>
        <taxon>Fungi</taxon>
        <taxon>Dikarya</taxon>
        <taxon>Basidiomycota</taxon>
        <taxon>Agaricomycotina</taxon>
        <taxon>Agaricomycetes</taxon>
        <taxon>Polyporales</taxon>
        <taxon>Phanerochaetaceae</taxon>
        <taxon>Phanerochaete</taxon>
    </lineage>
</organism>
<evidence type="ECO:0000256" key="5">
    <source>
        <dbReference type="ARBA" id="ARBA00022729"/>
    </source>
</evidence>
<keyword evidence="12" id="KW-0812">Transmembrane</keyword>
<keyword evidence="6 10" id="KW-0472">Membrane</keyword>
<keyword evidence="5 10" id="KW-0732">Signal</keyword>
<feature type="domain" description="X8" evidence="13">
    <location>
        <begin position="388"/>
        <end position="491"/>
    </location>
</feature>
<feature type="compositionally biased region" description="Low complexity" evidence="11">
    <location>
        <begin position="504"/>
        <end position="518"/>
    </location>
</feature>
<comment type="similarity">
    <text evidence="3 10">Belongs to the glycosyl hydrolase 72 family.</text>
</comment>
<keyword evidence="10" id="KW-0808">Transferase</keyword>
<dbReference type="GO" id="GO:0031505">
    <property type="term" value="P:fungal-type cell wall organization"/>
    <property type="evidence" value="ECO:0007669"/>
    <property type="project" value="TreeGrafter"/>
</dbReference>
<evidence type="ECO:0000256" key="9">
    <source>
        <dbReference type="ARBA" id="ARBA00023288"/>
    </source>
</evidence>
<accession>A0A9P3G2B5</accession>
<dbReference type="GO" id="GO:0042124">
    <property type="term" value="F:1,3-beta-glucanosyltransferase activity"/>
    <property type="evidence" value="ECO:0007669"/>
    <property type="project" value="TreeGrafter"/>
</dbReference>
<evidence type="ECO:0000313" key="14">
    <source>
        <dbReference type="EMBL" id="GJE87723.1"/>
    </source>
</evidence>
<feature type="region of interest" description="Disordered" evidence="11">
    <location>
        <begin position="502"/>
        <end position="526"/>
    </location>
</feature>
<dbReference type="InterPro" id="IPR012946">
    <property type="entry name" value="X8"/>
</dbReference>
<dbReference type="Proteomes" id="UP000703269">
    <property type="component" value="Unassembled WGS sequence"/>
</dbReference>
<dbReference type="GO" id="GO:0016787">
    <property type="term" value="F:hydrolase activity"/>
    <property type="evidence" value="ECO:0007669"/>
    <property type="project" value="UniProtKB-KW"/>
</dbReference>
<comment type="function">
    <text evidence="10">Splits internally a 1,3-beta-glucan molecule and transfers the newly generated reducing end (the donor) to the non-reducing end of another 1,3-beta-glucan molecule (the acceptor) forming a 1,3-beta linkage, resulting in the elongation of 1,3-beta-glucan chains in the cell wall.</text>
</comment>
<comment type="caution">
    <text evidence="14">The sequence shown here is derived from an EMBL/GenBank/DDBJ whole genome shotgun (WGS) entry which is preliminary data.</text>
</comment>
<evidence type="ECO:0000256" key="12">
    <source>
        <dbReference type="SAM" id="Phobius"/>
    </source>
</evidence>
<keyword evidence="14" id="KW-0378">Hydrolase</keyword>
<gene>
    <name evidence="14" type="ORF">PsYK624_038060</name>
</gene>
<dbReference type="PANTHER" id="PTHR31468">
    <property type="entry name" value="1,3-BETA-GLUCANOSYLTRANSFERASE GAS1"/>
    <property type="match status" value="1"/>
</dbReference>
<evidence type="ECO:0000256" key="8">
    <source>
        <dbReference type="ARBA" id="ARBA00023180"/>
    </source>
</evidence>
<evidence type="ECO:0000256" key="2">
    <source>
        <dbReference type="ARBA" id="ARBA00004589"/>
    </source>
</evidence>
<evidence type="ECO:0000256" key="1">
    <source>
        <dbReference type="ARBA" id="ARBA00004196"/>
    </source>
</evidence>
<dbReference type="PANTHER" id="PTHR31468:SF2">
    <property type="entry name" value="1,3-BETA-GLUCANOSYLTRANSFERASE GAS1"/>
    <property type="match status" value="1"/>
</dbReference>
<evidence type="ECO:0000259" key="13">
    <source>
        <dbReference type="SMART" id="SM00768"/>
    </source>
</evidence>
<dbReference type="SMART" id="SM00768">
    <property type="entry name" value="X8"/>
    <property type="match status" value="1"/>
</dbReference>
<dbReference type="GO" id="GO:0098552">
    <property type="term" value="C:side of membrane"/>
    <property type="evidence" value="ECO:0007669"/>
    <property type="project" value="UniProtKB-KW"/>
</dbReference>
<keyword evidence="15" id="KW-1185">Reference proteome</keyword>
<keyword evidence="4 10" id="KW-0336">GPI-anchor</keyword>
<keyword evidence="9 10" id="KW-0449">Lipoprotein</keyword>
<dbReference type="Gene3D" id="3.20.20.80">
    <property type="entry name" value="Glycosidases"/>
    <property type="match status" value="1"/>
</dbReference>
<evidence type="ECO:0000256" key="10">
    <source>
        <dbReference type="RuleBase" id="RU361209"/>
    </source>
</evidence>
<evidence type="ECO:0000313" key="15">
    <source>
        <dbReference type="Proteomes" id="UP000703269"/>
    </source>
</evidence>
<dbReference type="AlphaFoldDB" id="A0A9P3G2B5"/>
<keyword evidence="8" id="KW-0325">Glycoprotein</keyword>
<feature type="chain" id="PRO_5040539491" description="1,3-beta-glucanosyltransferase" evidence="10">
    <location>
        <begin position="24"/>
        <end position="560"/>
    </location>
</feature>
<keyword evidence="7" id="KW-1015">Disulfide bond</keyword>
<dbReference type="GO" id="GO:0071970">
    <property type="term" value="P:fungal-type cell wall (1-&gt;3)-beta-D-glucan biosynthetic process"/>
    <property type="evidence" value="ECO:0007669"/>
    <property type="project" value="TreeGrafter"/>
</dbReference>
<dbReference type="EC" id="2.4.1.-" evidence="10"/>
<comment type="subcellular location">
    <subcellularLocation>
        <location evidence="1">Cell envelope</location>
    </subcellularLocation>
    <subcellularLocation>
        <location evidence="10">Cell membrane</location>
        <topology evidence="10">Lipid-anchor</topology>
        <topology evidence="10">GPI-anchor</topology>
    </subcellularLocation>
    <subcellularLocation>
        <location evidence="2">Membrane</location>
        <topology evidence="2">Lipid-anchor</topology>
        <topology evidence="2">GPI-anchor</topology>
    </subcellularLocation>
</comment>
<dbReference type="OrthoDB" id="421038at2759"/>
<dbReference type="Pfam" id="PF07983">
    <property type="entry name" value="X8"/>
    <property type="match status" value="1"/>
</dbReference>
<dbReference type="EMBL" id="BPQB01000007">
    <property type="protein sequence ID" value="GJE87723.1"/>
    <property type="molecule type" value="Genomic_DNA"/>
</dbReference>
<name>A0A9P3G2B5_9APHY</name>
<evidence type="ECO:0000256" key="4">
    <source>
        <dbReference type="ARBA" id="ARBA00022622"/>
    </source>
</evidence>
<evidence type="ECO:0000256" key="3">
    <source>
        <dbReference type="ARBA" id="ARBA00007528"/>
    </source>
</evidence>
<dbReference type="Gene3D" id="1.20.58.1040">
    <property type="match status" value="1"/>
</dbReference>